<organism evidence="1 2">
    <name type="scientific">Malaciobacter molluscorum LMG 25693</name>
    <dbReference type="NCBI Taxonomy" id="870501"/>
    <lineage>
        <taxon>Bacteria</taxon>
        <taxon>Pseudomonadati</taxon>
        <taxon>Campylobacterota</taxon>
        <taxon>Epsilonproteobacteria</taxon>
        <taxon>Campylobacterales</taxon>
        <taxon>Arcobacteraceae</taxon>
        <taxon>Malaciobacter</taxon>
    </lineage>
</organism>
<sequence length="84" mass="9906">MILLNNIEAIGKGTNRLCFIHPQDENKCIKITYSNDFSESLKEIKYYKFLQKKNISWKFLVKYYGSVETSLGKGEIFDLVRDYN</sequence>
<dbReference type="Proteomes" id="UP000221222">
    <property type="component" value="Unassembled WGS sequence"/>
</dbReference>
<evidence type="ECO:0000313" key="2">
    <source>
        <dbReference type="Proteomes" id="UP000221222"/>
    </source>
</evidence>
<proteinExistence type="predicted"/>
<dbReference type="InterPro" id="IPR019647">
    <property type="entry name" value="PhoP_reg_network_YrbL"/>
</dbReference>
<accession>A0A2G1DEM7</accession>
<evidence type="ECO:0000313" key="1">
    <source>
        <dbReference type="EMBL" id="PHO16786.1"/>
    </source>
</evidence>
<comment type="caution">
    <text evidence="1">The sequence shown here is derived from an EMBL/GenBank/DDBJ whole genome shotgun (WGS) entry which is preliminary data.</text>
</comment>
<dbReference type="Pfam" id="PF10707">
    <property type="entry name" value="YrbL-PhoP_reg"/>
    <property type="match status" value="1"/>
</dbReference>
<reference evidence="1 2" key="1">
    <citation type="submission" date="2017-09" db="EMBL/GenBank/DDBJ databases">
        <title>Arcobacter canalis sp. nov., a new species isolated from a water canal contaminated with urban sewage.</title>
        <authorList>
            <person name="Perez-Cataluna A."/>
            <person name="Salas-Masso N."/>
            <person name="Figueras M.J."/>
        </authorList>
    </citation>
    <scope>NUCLEOTIDE SEQUENCE [LARGE SCALE GENOMIC DNA]</scope>
    <source>
        <strain evidence="1 2">F98-3</strain>
    </source>
</reference>
<evidence type="ECO:0008006" key="3">
    <source>
        <dbReference type="Google" id="ProtNLM"/>
    </source>
</evidence>
<name>A0A2G1DEM7_9BACT</name>
<dbReference type="RefSeq" id="WP_265734439.1">
    <property type="nucleotide sequence ID" value="NZ_NXFY01000085.1"/>
</dbReference>
<gene>
    <name evidence="1" type="ORF">CPU12_13860</name>
</gene>
<dbReference type="AlphaFoldDB" id="A0A2G1DEM7"/>
<dbReference type="EMBL" id="NXFY01000085">
    <property type="protein sequence ID" value="PHO16786.1"/>
    <property type="molecule type" value="Genomic_DNA"/>
</dbReference>
<protein>
    <recommendedName>
        <fullName evidence="3">Protein kinase domain-containing protein</fullName>
    </recommendedName>
</protein>
<feature type="non-terminal residue" evidence="1">
    <location>
        <position position="84"/>
    </location>
</feature>
<keyword evidence="2" id="KW-1185">Reference proteome</keyword>